<organism evidence="1 2">
    <name type="scientific">Acrasis kona</name>
    <dbReference type="NCBI Taxonomy" id="1008807"/>
    <lineage>
        <taxon>Eukaryota</taxon>
        <taxon>Discoba</taxon>
        <taxon>Heterolobosea</taxon>
        <taxon>Tetramitia</taxon>
        <taxon>Eutetramitia</taxon>
        <taxon>Acrasidae</taxon>
        <taxon>Acrasis</taxon>
    </lineage>
</organism>
<reference evidence="1 2" key="1">
    <citation type="submission" date="2024-03" db="EMBL/GenBank/DDBJ databases">
        <title>The Acrasis kona genome and developmental transcriptomes reveal deep origins of eukaryotic multicellular pathways.</title>
        <authorList>
            <person name="Sheikh S."/>
            <person name="Fu C.-J."/>
            <person name="Brown M.W."/>
            <person name="Baldauf S.L."/>
        </authorList>
    </citation>
    <scope>NUCLEOTIDE SEQUENCE [LARGE SCALE GENOMIC DNA]</scope>
    <source>
        <strain evidence="1 2">ATCC MYA-3509</strain>
    </source>
</reference>
<dbReference type="Proteomes" id="UP001431209">
    <property type="component" value="Unassembled WGS sequence"/>
</dbReference>
<name>A0AAW2ZJE2_9EUKA</name>
<dbReference type="AlphaFoldDB" id="A0AAW2ZJE2"/>
<proteinExistence type="predicted"/>
<keyword evidence="2" id="KW-1185">Reference proteome</keyword>
<protein>
    <submittedName>
        <fullName evidence="1">Uncharacterized protein</fullName>
    </submittedName>
</protein>
<comment type="caution">
    <text evidence="1">The sequence shown here is derived from an EMBL/GenBank/DDBJ whole genome shotgun (WGS) entry which is preliminary data.</text>
</comment>
<evidence type="ECO:0000313" key="2">
    <source>
        <dbReference type="Proteomes" id="UP001431209"/>
    </source>
</evidence>
<gene>
    <name evidence="1" type="ORF">AKO1_005461</name>
</gene>
<sequence length="101" mass="11684">MSSINPIVNNYRQIVKVLSTTRRLSRKTVSLKFVKKQYQAPASQEVIKMSELYSDYIKDLKEYSDLLILYKLEKDETPIHELLKGTATTTKLDYVGQKLAL</sequence>
<evidence type="ECO:0000313" key="1">
    <source>
        <dbReference type="EMBL" id="KAL0489926.1"/>
    </source>
</evidence>
<accession>A0AAW2ZJE2</accession>
<dbReference type="EMBL" id="JAOPGA020001618">
    <property type="protein sequence ID" value="KAL0489926.1"/>
    <property type="molecule type" value="Genomic_DNA"/>
</dbReference>